<dbReference type="eggNOG" id="ENOG502S9EF">
    <property type="taxonomic scope" value="Eukaryota"/>
</dbReference>
<feature type="compositionally biased region" description="Low complexity" evidence="1">
    <location>
        <begin position="116"/>
        <end position="125"/>
    </location>
</feature>
<keyword evidence="2" id="KW-1133">Transmembrane helix</keyword>
<dbReference type="HOGENOM" id="CLU_053893_1_0_1"/>
<feature type="compositionally biased region" description="Low complexity" evidence="1">
    <location>
        <begin position="145"/>
        <end position="191"/>
    </location>
</feature>
<dbReference type="EMBL" id="AFNW01000327">
    <property type="protein sequence ID" value="EKJ69777.1"/>
    <property type="molecule type" value="Genomic_DNA"/>
</dbReference>
<evidence type="ECO:0000256" key="2">
    <source>
        <dbReference type="SAM" id="Phobius"/>
    </source>
</evidence>
<feature type="transmembrane region" description="Helical" evidence="2">
    <location>
        <begin position="277"/>
        <end position="298"/>
    </location>
</feature>
<evidence type="ECO:0000256" key="1">
    <source>
        <dbReference type="SAM" id="MobiDB-lite"/>
    </source>
</evidence>
<proteinExistence type="predicted"/>
<accession>K3V8A9</accession>
<gene>
    <name evidence="5" type="ORF">FPSE_10025</name>
</gene>
<evidence type="ECO:0000256" key="3">
    <source>
        <dbReference type="SAM" id="SignalP"/>
    </source>
</evidence>
<dbReference type="Proteomes" id="UP000007978">
    <property type="component" value="Chromosome 2"/>
</dbReference>
<protein>
    <recommendedName>
        <fullName evidence="4">Mid2 domain-containing protein</fullName>
    </recommendedName>
</protein>
<feature type="compositionally biased region" description="Polar residues" evidence="1">
    <location>
        <begin position="221"/>
        <end position="239"/>
    </location>
</feature>
<dbReference type="RefSeq" id="XP_009261417.1">
    <property type="nucleotide sequence ID" value="XM_009263142.1"/>
</dbReference>
<name>K3V8A9_FUSPC</name>
<dbReference type="OrthoDB" id="5425782at2759"/>
<organism evidence="5 6">
    <name type="scientific">Fusarium pseudograminearum (strain CS3096)</name>
    <name type="common">Wheat and barley crown-rot fungus</name>
    <dbReference type="NCBI Taxonomy" id="1028729"/>
    <lineage>
        <taxon>Eukaryota</taxon>
        <taxon>Fungi</taxon>
        <taxon>Dikarya</taxon>
        <taxon>Ascomycota</taxon>
        <taxon>Pezizomycotina</taxon>
        <taxon>Sordariomycetes</taxon>
        <taxon>Hypocreomycetidae</taxon>
        <taxon>Hypocreales</taxon>
        <taxon>Nectriaceae</taxon>
        <taxon>Fusarium</taxon>
    </lineage>
</organism>
<feature type="domain" description="Mid2" evidence="4">
    <location>
        <begin position="248"/>
        <end position="291"/>
    </location>
</feature>
<reference evidence="5 6" key="1">
    <citation type="journal article" date="2012" name="PLoS Pathog.">
        <title>Comparative pathogenomics reveals horizontally acquired novel virulence genes in fungi infecting cereal hosts.</title>
        <authorList>
            <person name="Gardiner D.M."/>
            <person name="McDonald M.C."/>
            <person name="Covarelli L."/>
            <person name="Solomon P.S."/>
            <person name="Rusu A.G."/>
            <person name="Marshall M."/>
            <person name="Kazan K."/>
            <person name="Chakraborty S."/>
            <person name="McDonald B.A."/>
            <person name="Manners J.M."/>
        </authorList>
    </citation>
    <scope>NUCLEOTIDE SEQUENCE [LARGE SCALE GENOMIC DNA]</scope>
    <source>
        <strain evidence="5 6">CS3096</strain>
    </source>
</reference>
<keyword evidence="2" id="KW-0472">Membrane</keyword>
<dbReference type="Pfam" id="PF04478">
    <property type="entry name" value="Mid2"/>
    <property type="match status" value="1"/>
</dbReference>
<feature type="compositionally biased region" description="Polar residues" evidence="1">
    <location>
        <begin position="192"/>
        <end position="204"/>
    </location>
</feature>
<keyword evidence="3" id="KW-0732">Signal</keyword>
<feature type="compositionally biased region" description="Low complexity" evidence="1">
    <location>
        <begin position="244"/>
        <end position="258"/>
    </location>
</feature>
<evidence type="ECO:0000313" key="6">
    <source>
        <dbReference type="Proteomes" id="UP000007978"/>
    </source>
</evidence>
<keyword evidence="2" id="KW-0812">Transmembrane</keyword>
<feature type="chain" id="PRO_5003869582" description="Mid2 domain-containing protein" evidence="3">
    <location>
        <begin position="23"/>
        <end position="371"/>
    </location>
</feature>
<sequence>MYATRFVKLLLVALAIICVAQASWIDLNKIHLKERRVMRRASPSQKPEDVIASATLPIDVPSVSQAEPDTAAPTDAVDSKSDAPVDTASDEATQATDEPSKASATAAESTADKPAETTPAEPSPTKDSSTTKAVEKSTAADSKPAETSAPAPTEATDDTQSTAAASATDENTAAESTAAAASSTTAAANSSKNQNDDTSSTATGSDEEASSTAAEKDTRTTAKPVTSTHIAVVTRTNDNGDLETMTTTSVSTSTPGLSDGDDDGSSSGMSTKTRNTVIGVVVGIGGAIVVGALGLVAWRIWGRKKHNEEADGLMDFDESNSHSRPNSNGPYHSIEKTEYNSVGSAGPQRSPFASTLENYHQPTPVNASSNF</sequence>
<feature type="region of interest" description="Disordered" evidence="1">
    <location>
        <begin position="313"/>
        <end position="371"/>
    </location>
</feature>
<evidence type="ECO:0000259" key="4">
    <source>
        <dbReference type="Pfam" id="PF04478"/>
    </source>
</evidence>
<feature type="compositionally biased region" description="Polar residues" evidence="1">
    <location>
        <begin position="351"/>
        <end position="371"/>
    </location>
</feature>
<comment type="caution">
    <text evidence="5">The sequence shown here is derived from an EMBL/GenBank/DDBJ whole genome shotgun (WGS) entry which is preliminary data.</text>
</comment>
<feature type="region of interest" description="Disordered" evidence="1">
    <location>
        <begin position="56"/>
        <end position="271"/>
    </location>
</feature>
<dbReference type="AlphaFoldDB" id="K3V8A9"/>
<evidence type="ECO:0000313" key="5">
    <source>
        <dbReference type="EMBL" id="EKJ69777.1"/>
    </source>
</evidence>
<feature type="signal peptide" evidence="3">
    <location>
        <begin position="1"/>
        <end position="22"/>
    </location>
</feature>
<dbReference type="KEGG" id="fpu:FPSE_10025"/>
<keyword evidence="6" id="KW-1185">Reference proteome</keyword>
<dbReference type="InterPro" id="IPR007567">
    <property type="entry name" value="Mid2_dom"/>
</dbReference>
<dbReference type="GeneID" id="20368642"/>